<keyword evidence="1" id="KW-0732">Signal</keyword>
<dbReference type="EMBL" id="HBIM01004901">
    <property type="protein sequence ID" value="CAE0406287.1"/>
    <property type="molecule type" value="Transcribed_RNA"/>
</dbReference>
<dbReference type="AlphaFoldDB" id="A0A6S8IZL8"/>
<evidence type="ECO:0000256" key="1">
    <source>
        <dbReference type="SAM" id="SignalP"/>
    </source>
</evidence>
<reference evidence="3" key="1">
    <citation type="submission" date="2021-01" db="EMBL/GenBank/DDBJ databases">
        <authorList>
            <person name="Corre E."/>
            <person name="Pelletier E."/>
            <person name="Niang G."/>
            <person name="Scheremetjew M."/>
            <person name="Finn R."/>
            <person name="Kale V."/>
            <person name="Holt S."/>
            <person name="Cochrane G."/>
            <person name="Meng A."/>
            <person name="Brown T."/>
            <person name="Cohen L."/>
        </authorList>
    </citation>
    <scope>NUCLEOTIDE SEQUENCE</scope>
    <source>
        <strain evidence="3">CCMP127</strain>
    </source>
</reference>
<evidence type="ECO:0000313" key="2">
    <source>
        <dbReference type="EMBL" id="CAE0406287.1"/>
    </source>
</evidence>
<sequence length="276" mass="30560">MKTTTNHRILRCLLVCTASCSAFMFEHAISTGIEQKSRSSVTRWATPEEKPLVSDIGTSRRALIEDVLVFTSSVGMTVFGPTPAFADFTPGGTLVDREVGVQVGNPQASASRKPDNTNVLFAQDNYFKFGVAAPWIEPDSTEYPKTVPFVRTQQRYDALKKYGPRIINGLFEIKEVGNIPRSEVKDPTAADVYQLRPMGLLANNFLASENTGVNNELFLARWYINELYLLINDLRNATTDEDAKSIVAAVRSAANSYLALMNRVITPKVGDKLPYI</sequence>
<protein>
    <submittedName>
        <fullName evidence="3">Uncharacterized protein</fullName>
    </submittedName>
</protein>
<gene>
    <name evidence="2" type="ORF">ACOF00016_LOCUS4188</name>
    <name evidence="3" type="ORF">ACOF00016_LOCUS4189</name>
</gene>
<name>A0A6S8IZL8_9STRA</name>
<dbReference type="EMBL" id="HBIM01004902">
    <property type="protein sequence ID" value="CAE0406288.1"/>
    <property type="molecule type" value="Transcribed_RNA"/>
</dbReference>
<accession>A0A6S8IZL8</accession>
<feature type="chain" id="PRO_5036393520" evidence="1">
    <location>
        <begin position="23"/>
        <end position="276"/>
    </location>
</feature>
<feature type="signal peptide" evidence="1">
    <location>
        <begin position="1"/>
        <end position="22"/>
    </location>
</feature>
<organism evidence="3">
    <name type="scientific">Amphora coffeiformis</name>
    <dbReference type="NCBI Taxonomy" id="265554"/>
    <lineage>
        <taxon>Eukaryota</taxon>
        <taxon>Sar</taxon>
        <taxon>Stramenopiles</taxon>
        <taxon>Ochrophyta</taxon>
        <taxon>Bacillariophyta</taxon>
        <taxon>Bacillariophyceae</taxon>
        <taxon>Bacillariophycidae</taxon>
        <taxon>Thalassiophysales</taxon>
        <taxon>Catenulaceae</taxon>
        <taxon>Amphora</taxon>
    </lineage>
</organism>
<proteinExistence type="predicted"/>
<evidence type="ECO:0000313" key="3">
    <source>
        <dbReference type="EMBL" id="CAE0406288.1"/>
    </source>
</evidence>